<protein>
    <submittedName>
        <fullName evidence="1">Methionine synthase</fullName>
    </submittedName>
</protein>
<accession>A0A9D1N8H1</accession>
<evidence type="ECO:0000313" key="1">
    <source>
        <dbReference type="EMBL" id="HIU96727.1"/>
    </source>
</evidence>
<reference evidence="1" key="1">
    <citation type="submission" date="2020-10" db="EMBL/GenBank/DDBJ databases">
        <authorList>
            <person name="Gilroy R."/>
        </authorList>
    </citation>
    <scope>NUCLEOTIDE SEQUENCE</scope>
    <source>
        <strain evidence="1">ChiSjej4B22-8349</strain>
    </source>
</reference>
<evidence type="ECO:0000313" key="2">
    <source>
        <dbReference type="Proteomes" id="UP000824130"/>
    </source>
</evidence>
<dbReference type="InterPro" id="IPR037010">
    <property type="entry name" value="VitB12-dep_Met_synth_activ_sf"/>
</dbReference>
<dbReference type="AlphaFoldDB" id="A0A9D1N8H1"/>
<dbReference type="Proteomes" id="UP000824130">
    <property type="component" value="Unassembled WGS sequence"/>
</dbReference>
<dbReference type="EMBL" id="DVOB01000183">
    <property type="protein sequence ID" value="HIU96727.1"/>
    <property type="molecule type" value="Genomic_DNA"/>
</dbReference>
<reference evidence="1" key="2">
    <citation type="journal article" date="2021" name="PeerJ">
        <title>Extensive microbial diversity within the chicken gut microbiome revealed by metagenomics and culture.</title>
        <authorList>
            <person name="Gilroy R."/>
            <person name="Ravi A."/>
            <person name="Getino M."/>
            <person name="Pursley I."/>
            <person name="Horton D.L."/>
            <person name="Alikhan N.F."/>
            <person name="Baker D."/>
            <person name="Gharbi K."/>
            <person name="Hall N."/>
            <person name="Watson M."/>
            <person name="Adriaenssens E.M."/>
            <person name="Foster-Nyarko E."/>
            <person name="Jarju S."/>
            <person name="Secka A."/>
            <person name="Antonio M."/>
            <person name="Oren A."/>
            <person name="Chaudhuri R.R."/>
            <person name="La Ragione R."/>
            <person name="Hildebrand F."/>
            <person name="Pallen M.J."/>
        </authorList>
    </citation>
    <scope>NUCLEOTIDE SEQUENCE</scope>
    <source>
        <strain evidence="1">ChiSjej4B22-8349</strain>
    </source>
</reference>
<sequence length="213" mass="23312">MNLEIKASIPRMRWLAALGSAGSDDAALMKKLDDVEKTIFVAARPKAIYRVMDRHDVKISGISLEKHLEGCRKVVVMALTLGIGVDNAIRKAQVTDMAAAVIMDSGASVLTEMMCDDFEAYIREHVDGYMTERFSPGYGDSPLELQKTVVAYVDGQRKIGLNVTADSLMIPRKSVTAFIGLADHPVTGRLATCEECVLRDKCTLRREGKSCGD</sequence>
<comment type="caution">
    <text evidence="1">The sequence shown here is derived from an EMBL/GenBank/DDBJ whole genome shotgun (WGS) entry which is preliminary data.</text>
</comment>
<gene>
    <name evidence="1" type="ORF">IAD25_08525</name>
</gene>
<dbReference type="SUPFAM" id="SSF56507">
    <property type="entry name" value="Methionine synthase activation domain-like"/>
    <property type="match status" value="1"/>
</dbReference>
<dbReference type="GO" id="GO:0008705">
    <property type="term" value="F:methionine synthase activity"/>
    <property type="evidence" value="ECO:0007669"/>
    <property type="project" value="InterPro"/>
</dbReference>
<organism evidence="1 2">
    <name type="scientific">Candidatus Allocopromorpha excrementipullorum</name>
    <dbReference type="NCBI Taxonomy" id="2840743"/>
    <lineage>
        <taxon>Bacteria</taxon>
        <taxon>Bacillati</taxon>
        <taxon>Bacillota</taxon>
        <taxon>Clostridia</taxon>
        <taxon>Eubacteriales</taxon>
        <taxon>Eubacteriaceae</taxon>
        <taxon>Eubacteriaceae incertae sedis</taxon>
        <taxon>Candidatus Allocopromorpha</taxon>
    </lineage>
</organism>
<dbReference type="Gene3D" id="3.40.109.40">
    <property type="match status" value="1"/>
</dbReference>
<name>A0A9D1N8H1_9FIRM</name>
<proteinExistence type="predicted"/>